<evidence type="ECO:0000313" key="5">
    <source>
        <dbReference type="EMBL" id="OUL58786.1"/>
    </source>
</evidence>
<gene>
    <name evidence="5" type="ORF">B1199_00420</name>
</gene>
<dbReference type="SMART" id="SM00347">
    <property type="entry name" value="HTH_MARR"/>
    <property type="match status" value="1"/>
</dbReference>
<dbReference type="InterPro" id="IPR036388">
    <property type="entry name" value="WH-like_DNA-bd_sf"/>
</dbReference>
<dbReference type="PRINTS" id="PR00598">
    <property type="entry name" value="HTHMARR"/>
</dbReference>
<dbReference type="GO" id="GO:0003677">
    <property type="term" value="F:DNA binding"/>
    <property type="evidence" value="ECO:0007669"/>
    <property type="project" value="UniProtKB-KW"/>
</dbReference>
<evidence type="ECO:0000313" key="6">
    <source>
        <dbReference type="Proteomes" id="UP000194841"/>
    </source>
</evidence>
<evidence type="ECO:0000256" key="3">
    <source>
        <dbReference type="ARBA" id="ARBA00023163"/>
    </source>
</evidence>
<dbReference type="OrthoDB" id="8906692at2"/>
<keyword evidence="3" id="KW-0804">Transcription</keyword>
<accession>A0A244CTK3</accession>
<dbReference type="InterPro" id="IPR036390">
    <property type="entry name" value="WH_DNA-bd_sf"/>
</dbReference>
<dbReference type="AlphaFoldDB" id="A0A244CTK3"/>
<dbReference type="Pfam" id="PF01047">
    <property type="entry name" value="MarR"/>
    <property type="match status" value="1"/>
</dbReference>
<dbReference type="InterPro" id="IPR000835">
    <property type="entry name" value="HTH_MarR-typ"/>
</dbReference>
<dbReference type="PROSITE" id="PS50995">
    <property type="entry name" value="HTH_MARR_2"/>
    <property type="match status" value="1"/>
</dbReference>
<dbReference type="RefSeq" id="WP_086742164.1">
    <property type="nucleotide sequence ID" value="NZ_MWPV01000001.1"/>
</dbReference>
<protein>
    <submittedName>
        <fullName evidence="5">MarR family transcriptional regulator</fullName>
    </submittedName>
</protein>
<dbReference type="Proteomes" id="UP000194841">
    <property type="component" value="Unassembled WGS sequence"/>
</dbReference>
<dbReference type="PANTHER" id="PTHR42756">
    <property type="entry name" value="TRANSCRIPTIONAL REGULATOR, MARR"/>
    <property type="match status" value="1"/>
</dbReference>
<dbReference type="Gene3D" id="1.10.10.10">
    <property type="entry name" value="Winged helix-like DNA-binding domain superfamily/Winged helix DNA-binding domain"/>
    <property type="match status" value="1"/>
</dbReference>
<feature type="domain" description="HTH marR-type" evidence="4">
    <location>
        <begin position="12"/>
        <end position="145"/>
    </location>
</feature>
<proteinExistence type="predicted"/>
<dbReference type="GO" id="GO:0003700">
    <property type="term" value="F:DNA-binding transcription factor activity"/>
    <property type="evidence" value="ECO:0007669"/>
    <property type="project" value="InterPro"/>
</dbReference>
<keyword evidence="1" id="KW-0805">Transcription regulation</keyword>
<dbReference type="SUPFAM" id="SSF46785">
    <property type="entry name" value="Winged helix' DNA-binding domain"/>
    <property type="match status" value="1"/>
</dbReference>
<reference evidence="5 6" key="1">
    <citation type="submission" date="2017-02" db="EMBL/GenBank/DDBJ databases">
        <title>Pseudoalteromonas ulvae TC14 Genome.</title>
        <authorList>
            <person name="Molmeret M."/>
        </authorList>
    </citation>
    <scope>NUCLEOTIDE SEQUENCE [LARGE SCALE GENOMIC DNA]</scope>
    <source>
        <strain evidence="5">TC14</strain>
    </source>
</reference>
<evidence type="ECO:0000256" key="1">
    <source>
        <dbReference type="ARBA" id="ARBA00023015"/>
    </source>
</evidence>
<evidence type="ECO:0000259" key="4">
    <source>
        <dbReference type="PROSITE" id="PS50995"/>
    </source>
</evidence>
<organism evidence="5 6">
    <name type="scientific">Pseudoalteromonas ulvae</name>
    <dbReference type="NCBI Taxonomy" id="107327"/>
    <lineage>
        <taxon>Bacteria</taxon>
        <taxon>Pseudomonadati</taxon>
        <taxon>Pseudomonadota</taxon>
        <taxon>Gammaproteobacteria</taxon>
        <taxon>Alteromonadales</taxon>
        <taxon>Pseudoalteromonadaceae</taxon>
        <taxon>Pseudoalteromonas</taxon>
    </lineage>
</organism>
<name>A0A244CTK3_PSEDV</name>
<dbReference type="EMBL" id="MWPV01000001">
    <property type="protein sequence ID" value="OUL58786.1"/>
    <property type="molecule type" value="Genomic_DNA"/>
</dbReference>
<evidence type="ECO:0000256" key="2">
    <source>
        <dbReference type="ARBA" id="ARBA00023125"/>
    </source>
</evidence>
<dbReference type="PANTHER" id="PTHR42756:SF1">
    <property type="entry name" value="TRANSCRIPTIONAL REPRESSOR OF EMRAB OPERON"/>
    <property type="match status" value="1"/>
</dbReference>
<keyword evidence="2" id="KW-0238">DNA-binding</keyword>
<comment type="caution">
    <text evidence="5">The sequence shown here is derived from an EMBL/GenBank/DDBJ whole genome shotgun (WGS) entry which is preliminary data.</text>
</comment>
<keyword evidence="6" id="KW-1185">Reference proteome</keyword>
<sequence>MSPATNEILDLQSFLPYRLSQLTSHVSETFAKVYQQQFQLSIPEWRILVNLAQRPASNAKELGECAAMDKSTVSRTIKILQDKHYVIKQPDPVDKRASVLSLSEQGWALYKELVPLAKVWEESLLAALTSQQYEELMNTIETLEQRLDALK</sequence>